<feature type="region of interest" description="Disordered" evidence="1">
    <location>
        <begin position="25"/>
        <end position="75"/>
    </location>
</feature>
<reference evidence="3 4" key="1">
    <citation type="journal article" date="2019" name="New Phytol.">
        <title>Comparative genomics reveals unique wood-decay strategies and fruiting body development in the Schizophyllaceae.</title>
        <authorList>
            <person name="Almasi E."/>
            <person name="Sahu N."/>
            <person name="Krizsan K."/>
            <person name="Balint B."/>
            <person name="Kovacs G.M."/>
            <person name="Kiss B."/>
            <person name="Cseklye J."/>
            <person name="Drula E."/>
            <person name="Henrissat B."/>
            <person name="Nagy I."/>
            <person name="Chovatia M."/>
            <person name="Adam C."/>
            <person name="LaButti K."/>
            <person name="Lipzen A."/>
            <person name="Riley R."/>
            <person name="Grigoriev I.V."/>
            <person name="Nagy L.G."/>
        </authorList>
    </citation>
    <scope>NUCLEOTIDE SEQUENCE [LARGE SCALE GENOMIC DNA]</scope>
    <source>
        <strain evidence="3 4">NL-1724</strain>
    </source>
</reference>
<comment type="caution">
    <text evidence="3">The sequence shown here is derived from an EMBL/GenBank/DDBJ whole genome shotgun (WGS) entry which is preliminary data.</text>
</comment>
<evidence type="ECO:0000256" key="2">
    <source>
        <dbReference type="SAM" id="SignalP"/>
    </source>
</evidence>
<evidence type="ECO:0000256" key="1">
    <source>
        <dbReference type="SAM" id="MobiDB-lite"/>
    </source>
</evidence>
<sequence>MGCRRWWLTFVTTPATSFRSAALWSSGNTAARATTNNEHPLTSISPHPPGPTTARGPPSISGPRAATRRQSAQRITPHVCHVAHTRTHNIAAKSATTDASHVRSIAA</sequence>
<evidence type="ECO:0000313" key="3">
    <source>
        <dbReference type="EMBL" id="TRM55753.1"/>
    </source>
</evidence>
<evidence type="ECO:0000313" key="4">
    <source>
        <dbReference type="Proteomes" id="UP000320762"/>
    </source>
</evidence>
<feature type="chain" id="PRO_5021960155" description="Secreted protein" evidence="2">
    <location>
        <begin position="23"/>
        <end position="107"/>
    </location>
</feature>
<feature type="signal peptide" evidence="2">
    <location>
        <begin position="1"/>
        <end position="22"/>
    </location>
</feature>
<dbReference type="AlphaFoldDB" id="A0A550BT90"/>
<proteinExistence type="predicted"/>
<feature type="compositionally biased region" description="Polar residues" evidence="1">
    <location>
        <begin position="25"/>
        <end position="45"/>
    </location>
</feature>
<evidence type="ECO:0008006" key="5">
    <source>
        <dbReference type="Google" id="ProtNLM"/>
    </source>
</evidence>
<dbReference type="EMBL" id="VDMD01000098">
    <property type="protein sequence ID" value="TRM55753.1"/>
    <property type="molecule type" value="Genomic_DNA"/>
</dbReference>
<protein>
    <recommendedName>
        <fullName evidence="5">Secreted protein</fullName>
    </recommendedName>
</protein>
<keyword evidence="4" id="KW-1185">Reference proteome</keyword>
<dbReference type="Proteomes" id="UP000320762">
    <property type="component" value="Unassembled WGS sequence"/>
</dbReference>
<feature type="region of interest" description="Disordered" evidence="1">
    <location>
        <begin position="88"/>
        <end position="107"/>
    </location>
</feature>
<accession>A0A550BT90</accession>
<organism evidence="3 4">
    <name type="scientific">Schizophyllum amplum</name>
    <dbReference type="NCBI Taxonomy" id="97359"/>
    <lineage>
        <taxon>Eukaryota</taxon>
        <taxon>Fungi</taxon>
        <taxon>Dikarya</taxon>
        <taxon>Basidiomycota</taxon>
        <taxon>Agaricomycotina</taxon>
        <taxon>Agaricomycetes</taxon>
        <taxon>Agaricomycetidae</taxon>
        <taxon>Agaricales</taxon>
        <taxon>Schizophyllaceae</taxon>
        <taxon>Schizophyllum</taxon>
    </lineage>
</organism>
<gene>
    <name evidence="3" type="ORF">BD626DRAFT_522851</name>
</gene>
<keyword evidence="2" id="KW-0732">Signal</keyword>
<name>A0A550BT90_9AGAR</name>